<dbReference type="EMBL" id="JASJQH010007894">
    <property type="protein sequence ID" value="KAK9700530.1"/>
    <property type="molecule type" value="Genomic_DNA"/>
</dbReference>
<feature type="compositionally biased region" description="Polar residues" evidence="1">
    <location>
        <begin position="13"/>
        <end position="22"/>
    </location>
</feature>
<evidence type="ECO:0000313" key="3">
    <source>
        <dbReference type="Proteomes" id="UP001479436"/>
    </source>
</evidence>
<comment type="caution">
    <text evidence="2">The sequence shown here is derived from an EMBL/GenBank/DDBJ whole genome shotgun (WGS) entry which is preliminary data.</text>
</comment>
<accession>A0ABR2VSQ2</accession>
<name>A0ABR2VSQ2_9FUNG</name>
<sequence>MTFLSIFTECYSDNTGSPSSYNKSRRPSATPLLSKSSLPDMRRESKTPLAKSKLSKFCLSRFCMKTNSSEYGITLDCGNNLDKVREKMREVTFDEVIHQGFKGALGSPRPVTVQCTLTPVLVR</sequence>
<gene>
    <name evidence="2" type="ORF">K7432_012146</name>
</gene>
<organism evidence="2 3">
    <name type="scientific">Basidiobolus ranarum</name>
    <dbReference type="NCBI Taxonomy" id="34480"/>
    <lineage>
        <taxon>Eukaryota</taxon>
        <taxon>Fungi</taxon>
        <taxon>Fungi incertae sedis</taxon>
        <taxon>Zoopagomycota</taxon>
        <taxon>Entomophthoromycotina</taxon>
        <taxon>Basidiobolomycetes</taxon>
        <taxon>Basidiobolales</taxon>
        <taxon>Basidiobolaceae</taxon>
        <taxon>Basidiobolus</taxon>
    </lineage>
</organism>
<evidence type="ECO:0000256" key="1">
    <source>
        <dbReference type="SAM" id="MobiDB-lite"/>
    </source>
</evidence>
<keyword evidence="3" id="KW-1185">Reference proteome</keyword>
<evidence type="ECO:0000313" key="2">
    <source>
        <dbReference type="EMBL" id="KAK9700530.1"/>
    </source>
</evidence>
<proteinExistence type="predicted"/>
<reference evidence="2 3" key="1">
    <citation type="submission" date="2023-04" db="EMBL/GenBank/DDBJ databases">
        <title>Genome of Basidiobolus ranarum AG-B5.</title>
        <authorList>
            <person name="Stajich J.E."/>
            <person name="Carter-House D."/>
            <person name="Gryganskyi A."/>
        </authorList>
    </citation>
    <scope>NUCLEOTIDE SEQUENCE [LARGE SCALE GENOMIC DNA]</scope>
    <source>
        <strain evidence="2 3">AG-B5</strain>
    </source>
</reference>
<feature type="region of interest" description="Disordered" evidence="1">
    <location>
        <begin position="13"/>
        <end position="47"/>
    </location>
</feature>
<dbReference type="Proteomes" id="UP001479436">
    <property type="component" value="Unassembled WGS sequence"/>
</dbReference>
<protein>
    <submittedName>
        <fullName evidence="2">Uncharacterized protein</fullName>
    </submittedName>
</protein>